<keyword evidence="4" id="KW-1185">Reference proteome</keyword>
<dbReference type="InterPro" id="IPR035914">
    <property type="entry name" value="Sperma_CUB_dom_sf"/>
</dbReference>
<dbReference type="InterPro" id="IPR000859">
    <property type="entry name" value="CUB_dom"/>
</dbReference>
<comment type="caution">
    <text evidence="2">Lacks conserved residue(s) required for the propagation of feature annotation.</text>
</comment>
<proteinExistence type="predicted"/>
<feature type="domain" description="CUB" evidence="3">
    <location>
        <begin position="64"/>
        <end position="182"/>
    </location>
</feature>
<organism evidence="4 5">
    <name type="scientific">Hyalella azteca</name>
    <name type="common">Amphipod</name>
    <dbReference type="NCBI Taxonomy" id="294128"/>
    <lineage>
        <taxon>Eukaryota</taxon>
        <taxon>Metazoa</taxon>
        <taxon>Ecdysozoa</taxon>
        <taxon>Arthropoda</taxon>
        <taxon>Crustacea</taxon>
        <taxon>Multicrustacea</taxon>
        <taxon>Malacostraca</taxon>
        <taxon>Eumalacostraca</taxon>
        <taxon>Peracarida</taxon>
        <taxon>Amphipoda</taxon>
        <taxon>Senticaudata</taxon>
        <taxon>Talitrida</taxon>
        <taxon>Talitroidea</taxon>
        <taxon>Hyalellidae</taxon>
        <taxon>Hyalella</taxon>
    </lineage>
</organism>
<dbReference type="PROSITE" id="PS01180">
    <property type="entry name" value="CUB"/>
    <property type="match status" value="1"/>
</dbReference>
<evidence type="ECO:0000256" key="2">
    <source>
        <dbReference type="PROSITE-ProRule" id="PRU00059"/>
    </source>
</evidence>
<dbReference type="Proteomes" id="UP000694843">
    <property type="component" value="Unplaced"/>
</dbReference>
<name>A0A8B7NI97_HYAAZ</name>
<dbReference type="InterPro" id="IPR058698">
    <property type="entry name" value="CUB_metazoa"/>
</dbReference>
<evidence type="ECO:0000259" key="3">
    <source>
        <dbReference type="PROSITE" id="PS01180"/>
    </source>
</evidence>
<protein>
    <submittedName>
        <fullName evidence="5">Uncharacterized protein LOC108670403</fullName>
    </submittedName>
</protein>
<dbReference type="KEGG" id="hazt:108670403"/>
<accession>A0A8B7NI97</accession>
<keyword evidence="1" id="KW-1015">Disulfide bond</keyword>
<dbReference type="AlphaFoldDB" id="A0A8B7NI97"/>
<evidence type="ECO:0000313" key="4">
    <source>
        <dbReference type="Proteomes" id="UP000694843"/>
    </source>
</evidence>
<evidence type="ECO:0000313" key="5">
    <source>
        <dbReference type="RefSeq" id="XP_018013360.1"/>
    </source>
</evidence>
<gene>
    <name evidence="5" type="primary">LOC108670403</name>
</gene>
<dbReference type="PANTHER" id="PTHR33236:SF5">
    <property type="entry name" value="CUB DOMAIN-CONTAINING PROTEIN"/>
    <property type="match status" value="1"/>
</dbReference>
<dbReference type="Pfam" id="PF26080">
    <property type="entry name" value="CUB_animal"/>
    <property type="match status" value="1"/>
</dbReference>
<dbReference type="SUPFAM" id="SSF49854">
    <property type="entry name" value="Spermadhesin, CUB domain"/>
    <property type="match status" value="1"/>
</dbReference>
<sequence>MTSTYELVIRASLLTIEPKVCTTSLAEHPQGYCYSRQDCALLNGTSADSCDTNYGFCCTFSRTCGGSTLTNITSFVNPSYPSVDKTSGDCSIEVALISNNICQLRLDLQKFVLAQPNLDGVCDTDYLSVSGTANDADIPRICGTNSGQHIYVNVDPTRSPKIIMKTGASEFERSWNIIITQIDCNSPKKAPDGCLQYHSELTGVVESFNYRKPTNIIEIDSNQVQRHLANLNYAVCLARMGGCKITWTPSQTESPYAFIMSGDAKTDTVQIV</sequence>
<dbReference type="OrthoDB" id="6479909at2759"/>
<dbReference type="PANTHER" id="PTHR33236">
    <property type="entry name" value="INTRAFLAGELLAR TRANSPORT PROTEIN 122 FAMILY PROTEIN-RELATED"/>
    <property type="match status" value="1"/>
</dbReference>
<dbReference type="GeneID" id="108670403"/>
<evidence type="ECO:0000256" key="1">
    <source>
        <dbReference type="ARBA" id="ARBA00023157"/>
    </source>
</evidence>
<dbReference type="RefSeq" id="XP_018013360.1">
    <property type="nucleotide sequence ID" value="XM_018157871.1"/>
</dbReference>
<dbReference type="Gene3D" id="2.60.120.290">
    <property type="entry name" value="Spermadhesin, CUB domain"/>
    <property type="match status" value="1"/>
</dbReference>
<reference evidence="5" key="1">
    <citation type="submission" date="2025-08" db="UniProtKB">
        <authorList>
            <consortium name="RefSeq"/>
        </authorList>
    </citation>
    <scope>IDENTIFICATION</scope>
    <source>
        <tissue evidence="5">Whole organism</tissue>
    </source>
</reference>